<sequence>MVKCFIYKIKIDSPDSDKTLEDAEESRLKMRNKMIQLDYGKLNALYEIFIPQNEPSVEQTYFSFPSTSESNKNQDLLITISELENTLKTVNKGKNVNTKFDKSEASGTLLYVTPLPKNIAIKAKKMSNSKVNVDSLESFNSVRRQKSKDTKLKNRVLKNINAKSSTAHVRKMSRSVSIDSNKCETMNFLLHVLLSQQCQRIEAVLDGVVDCFFYKIPLCTLNVNVSKSSIYINIQNLLKIRMLVWGKQIQKLRQKESIKKAF</sequence>
<reference evidence="1" key="2">
    <citation type="submission" date="2022-01" db="EMBL/GenBank/DDBJ databases">
        <authorList>
            <person name="Yamashiro T."/>
            <person name="Shiraishi A."/>
            <person name="Satake H."/>
            <person name="Nakayama K."/>
        </authorList>
    </citation>
    <scope>NUCLEOTIDE SEQUENCE</scope>
</reference>
<dbReference type="Proteomes" id="UP001151760">
    <property type="component" value="Unassembled WGS sequence"/>
</dbReference>
<gene>
    <name evidence="1" type="ORF">Tco_1094776</name>
</gene>
<evidence type="ECO:0000313" key="1">
    <source>
        <dbReference type="EMBL" id="GJT99258.1"/>
    </source>
</evidence>
<keyword evidence="2" id="KW-1185">Reference proteome</keyword>
<reference evidence="1" key="1">
    <citation type="journal article" date="2022" name="Int. J. Mol. Sci.">
        <title>Draft Genome of Tanacetum Coccineum: Genomic Comparison of Closely Related Tanacetum-Family Plants.</title>
        <authorList>
            <person name="Yamashiro T."/>
            <person name="Shiraishi A."/>
            <person name="Nakayama K."/>
            <person name="Satake H."/>
        </authorList>
    </citation>
    <scope>NUCLEOTIDE SEQUENCE</scope>
</reference>
<dbReference type="EMBL" id="BQNB010020753">
    <property type="protein sequence ID" value="GJT99258.1"/>
    <property type="molecule type" value="Genomic_DNA"/>
</dbReference>
<protein>
    <submittedName>
        <fullName evidence="1">Uncharacterized protein</fullName>
    </submittedName>
</protein>
<comment type="caution">
    <text evidence="1">The sequence shown here is derived from an EMBL/GenBank/DDBJ whole genome shotgun (WGS) entry which is preliminary data.</text>
</comment>
<name>A0ABQ5IGG6_9ASTR</name>
<evidence type="ECO:0000313" key="2">
    <source>
        <dbReference type="Proteomes" id="UP001151760"/>
    </source>
</evidence>
<proteinExistence type="predicted"/>
<accession>A0ABQ5IGG6</accession>
<organism evidence="1 2">
    <name type="scientific">Tanacetum coccineum</name>
    <dbReference type="NCBI Taxonomy" id="301880"/>
    <lineage>
        <taxon>Eukaryota</taxon>
        <taxon>Viridiplantae</taxon>
        <taxon>Streptophyta</taxon>
        <taxon>Embryophyta</taxon>
        <taxon>Tracheophyta</taxon>
        <taxon>Spermatophyta</taxon>
        <taxon>Magnoliopsida</taxon>
        <taxon>eudicotyledons</taxon>
        <taxon>Gunneridae</taxon>
        <taxon>Pentapetalae</taxon>
        <taxon>asterids</taxon>
        <taxon>campanulids</taxon>
        <taxon>Asterales</taxon>
        <taxon>Asteraceae</taxon>
        <taxon>Asteroideae</taxon>
        <taxon>Anthemideae</taxon>
        <taxon>Anthemidinae</taxon>
        <taxon>Tanacetum</taxon>
    </lineage>
</organism>